<dbReference type="Proteomes" id="UP000219612">
    <property type="component" value="Unassembled WGS sequence"/>
</dbReference>
<feature type="transmembrane region" description="Helical" evidence="7">
    <location>
        <begin position="168"/>
        <end position="188"/>
    </location>
</feature>
<feature type="domain" description="VTT" evidence="8">
    <location>
        <begin position="30"/>
        <end position="155"/>
    </location>
</feature>
<protein>
    <submittedName>
        <fullName evidence="9">Membrane protein DedA, SNARE-associated domain</fullName>
    </submittedName>
</protein>
<dbReference type="Pfam" id="PF09335">
    <property type="entry name" value="VTT_dom"/>
    <property type="match status" value="1"/>
</dbReference>
<evidence type="ECO:0000313" key="10">
    <source>
        <dbReference type="Proteomes" id="UP000219612"/>
    </source>
</evidence>
<keyword evidence="3" id="KW-1003">Cell membrane</keyword>
<accession>A0A285KFB3</accession>
<gene>
    <name evidence="9" type="ORF">SAMN05421748_13985</name>
</gene>
<feature type="transmembrane region" description="Helical" evidence="7">
    <location>
        <begin position="35"/>
        <end position="63"/>
    </location>
</feature>
<evidence type="ECO:0000313" key="9">
    <source>
        <dbReference type="EMBL" id="SNY71295.1"/>
    </source>
</evidence>
<sequence>MGSVLELIDRFGYLGVAGVVFVESFGVPAPGETAIIAGAVAAGSGHLNIFGVAAVAFLAAVIGDTLGYEIGRRGGRPLVHRFGKYVRLTPQRLDKVEAFMTRQGPKVIVVARFVEGLRQFNGIVAGLSGMHYRKFIAWNALGAALWVGLWSTGGYFAGDHIEQIAKAASRYLVVAVAVAVLAVIAYVWRRRRHRHQVDR</sequence>
<evidence type="ECO:0000256" key="5">
    <source>
        <dbReference type="ARBA" id="ARBA00022989"/>
    </source>
</evidence>
<keyword evidence="5 7" id="KW-1133">Transmembrane helix</keyword>
<dbReference type="PANTHER" id="PTHR42709">
    <property type="entry name" value="ALKALINE PHOSPHATASE LIKE PROTEIN"/>
    <property type="match status" value="1"/>
</dbReference>
<proteinExistence type="inferred from homology"/>
<keyword evidence="10" id="KW-1185">Reference proteome</keyword>
<evidence type="ECO:0000256" key="4">
    <source>
        <dbReference type="ARBA" id="ARBA00022692"/>
    </source>
</evidence>
<feature type="transmembrane region" description="Helical" evidence="7">
    <location>
        <begin position="12"/>
        <end position="29"/>
    </location>
</feature>
<evidence type="ECO:0000256" key="3">
    <source>
        <dbReference type="ARBA" id="ARBA00022475"/>
    </source>
</evidence>
<reference evidence="9 10" key="1">
    <citation type="submission" date="2017-09" db="EMBL/GenBank/DDBJ databases">
        <authorList>
            <person name="Ehlers B."/>
            <person name="Leendertz F.H."/>
        </authorList>
    </citation>
    <scope>NUCLEOTIDE SEQUENCE [LARGE SCALE GENOMIC DNA]</scope>
    <source>
        <strain evidence="9 10">CGMCC 4.6857</strain>
    </source>
</reference>
<name>A0A285KFB3_9ACTN</name>
<evidence type="ECO:0000256" key="2">
    <source>
        <dbReference type="ARBA" id="ARBA00010792"/>
    </source>
</evidence>
<keyword evidence="4 7" id="KW-0812">Transmembrane</keyword>
<dbReference type="InterPro" id="IPR051311">
    <property type="entry name" value="DedA_domain"/>
</dbReference>
<comment type="similarity">
    <text evidence="2">Belongs to the DedA family.</text>
</comment>
<dbReference type="InterPro" id="IPR032816">
    <property type="entry name" value="VTT_dom"/>
</dbReference>
<evidence type="ECO:0000256" key="7">
    <source>
        <dbReference type="SAM" id="Phobius"/>
    </source>
</evidence>
<dbReference type="PANTHER" id="PTHR42709:SF6">
    <property type="entry name" value="UNDECAPRENYL PHOSPHATE TRANSPORTER A"/>
    <property type="match status" value="1"/>
</dbReference>
<dbReference type="GO" id="GO:0005886">
    <property type="term" value="C:plasma membrane"/>
    <property type="evidence" value="ECO:0007669"/>
    <property type="project" value="UniProtKB-SubCell"/>
</dbReference>
<evidence type="ECO:0000256" key="6">
    <source>
        <dbReference type="ARBA" id="ARBA00023136"/>
    </source>
</evidence>
<feature type="transmembrane region" description="Helical" evidence="7">
    <location>
        <begin position="135"/>
        <end position="156"/>
    </location>
</feature>
<dbReference type="AlphaFoldDB" id="A0A285KFB3"/>
<keyword evidence="6 7" id="KW-0472">Membrane</keyword>
<organism evidence="9 10">
    <name type="scientific">Paractinoplanes atraurantiacus</name>
    <dbReference type="NCBI Taxonomy" id="1036182"/>
    <lineage>
        <taxon>Bacteria</taxon>
        <taxon>Bacillati</taxon>
        <taxon>Actinomycetota</taxon>
        <taxon>Actinomycetes</taxon>
        <taxon>Micromonosporales</taxon>
        <taxon>Micromonosporaceae</taxon>
        <taxon>Paractinoplanes</taxon>
    </lineage>
</organism>
<evidence type="ECO:0000256" key="1">
    <source>
        <dbReference type="ARBA" id="ARBA00004651"/>
    </source>
</evidence>
<comment type="subcellular location">
    <subcellularLocation>
        <location evidence="1">Cell membrane</location>
        <topology evidence="1">Multi-pass membrane protein</topology>
    </subcellularLocation>
</comment>
<dbReference type="EMBL" id="OBDY01000039">
    <property type="protein sequence ID" value="SNY71295.1"/>
    <property type="molecule type" value="Genomic_DNA"/>
</dbReference>
<evidence type="ECO:0000259" key="8">
    <source>
        <dbReference type="Pfam" id="PF09335"/>
    </source>
</evidence>